<dbReference type="AlphaFoldDB" id="A0A165AZV7"/>
<sequence length="96" mass="10198">MAVPFAPAHVGRTKPGVLLGNTLAVRAADECRCRRCCSPRWPGHRLSFLHSLAQKTGRAILGHSRDVNQTSGGAVARAAHAVPRSAPPMSNYTRSG</sequence>
<proteinExistence type="predicted"/>
<keyword evidence="3" id="KW-1185">Reference proteome</keyword>
<name>A0A165AZV7_EXIGL</name>
<gene>
    <name evidence="2" type="ORF">EXIGLDRAFT_463530</name>
</gene>
<feature type="region of interest" description="Disordered" evidence="1">
    <location>
        <begin position="71"/>
        <end position="96"/>
    </location>
</feature>
<reference evidence="2 3" key="1">
    <citation type="journal article" date="2016" name="Mol. Biol. Evol.">
        <title>Comparative Genomics of Early-Diverging Mushroom-Forming Fungi Provides Insights into the Origins of Lignocellulose Decay Capabilities.</title>
        <authorList>
            <person name="Nagy L.G."/>
            <person name="Riley R."/>
            <person name="Tritt A."/>
            <person name="Adam C."/>
            <person name="Daum C."/>
            <person name="Floudas D."/>
            <person name="Sun H."/>
            <person name="Yadav J.S."/>
            <person name="Pangilinan J."/>
            <person name="Larsson K.H."/>
            <person name="Matsuura K."/>
            <person name="Barry K."/>
            <person name="Labutti K."/>
            <person name="Kuo R."/>
            <person name="Ohm R.A."/>
            <person name="Bhattacharya S.S."/>
            <person name="Shirouzu T."/>
            <person name="Yoshinaga Y."/>
            <person name="Martin F.M."/>
            <person name="Grigoriev I.V."/>
            <person name="Hibbett D.S."/>
        </authorList>
    </citation>
    <scope>NUCLEOTIDE SEQUENCE [LARGE SCALE GENOMIC DNA]</scope>
    <source>
        <strain evidence="2 3">HHB12029</strain>
    </source>
</reference>
<dbReference type="InParanoid" id="A0A165AZV7"/>
<evidence type="ECO:0000256" key="1">
    <source>
        <dbReference type="SAM" id="MobiDB-lite"/>
    </source>
</evidence>
<protein>
    <submittedName>
        <fullName evidence="2">Uncharacterized protein</fullName>
    </submittedName>
</protein>
<dbReference type="Proteomes" id="UP000077266">
    <property type="component" value="Unassembled WGS sequence"/>
</dbReference>
<organism evidence="2 3">
    <name type="scientific">Exidia glandulosa HHB12029</name>
    <dbReference type="NCBI Taxonomy" id="1314781"/>
    <lineage>
        <taxon>Eukaryota</taxon>
        <taxon>Fungi</taxon>
        <taxon>Dikarya</taxon>
        <taxon>Basidiomycota</taxon>
        <taxon>Agaricomycotina</taxon>
        <taxon>Agaricomycetes</taxon>
        <taxon>Auriculariales</taxon>
        <taxon>Exidiaceae</taxon>
        <taxon>Exidia</taxon>
    </lineage>
</organism>
<dbReference type="EMBL" id="KV426592">
    <property type="protein sequence ID" value="KZV79585.1"/>
    <property type="molecule type" value="Genomic_DNA"/>
</dbReference>
<evidence type="ECO:0000313" key="2">
    <source>
        <dbReference type="EMBL" id="KZV79585.1"/>
    </source>
</evidence>
<evidence type="ECO:0000313" key="3">
    <source>
        <dbReference type="Proteomes" id="UP000077266"/>
    </source>
</evidence>
<accession>A0A165AZV7</accession>